<evidence type="ECO:0000259" key="1">
    <source>
        <dbReference type="Pfam" id="PF01796"/>
    </source>
</evidence>
<dbReference type="Proteomes" id="UP000805614">
    <property type="component" value="Unassembled WGS sequence"/>
</dbReference>
<reference evidence="3 4" key="1">
    <citation type="submission" date="2020-06" db="EMBL/GenBank/DDBJ databases">
        <title>Actinomadura xiongansis sp. nov., isolated from soil of Baiyangdian.</title>
        <authorList>
            <person name="Zhang X."/>
        </authorList>
    </citation>
    <scope>NUCLEOTIDE SEQUENCE [LARGE SCALE GENOMIC DNA]</scope>
    <source>
        <strain evidence="3 4">HBUM206468</strain>
    </source>
</reference>
<dbReference type="Pfam" id="PF12172">
    <property type="entry name" value="zf-ChsH2"/>
    <property type="match status" value="1"/>
</dbReference>
<comment type="caution">
    <text evidence="3">The sequence shown here is derived from an EMBL/GenBank/DDBJ whole genome shotgun (WGS) entry which is preliminary data.</text>
</comment>
<dbReference type="PANTHER" id="PTHR34075">
    <property type="entry name" value="BLR3430 PROTEIN"/>
    <property type="match status" value="1"/>
</dbReference>
<dbReference type="PANTHER" id="PTHR34075:SF5">
    <property type="entry name" value="BLR3430 PROTEIN"/>
    <property type="match status" value="1"/>
</dbReference>
<proteinExistence type="predicted"/>
<dbReference type="InterPro" id="IPR052513">
    <property type="entry name" value="Thioester_dehydratase-like"/>
</dbReference>
<organism evidence="3 4">
    <name type="scientific">Actinomadura alba</name>
    <dbReference type="NCBI Taxonomy" id="406431"/>
    <lineage>
        <taxon>Bacteria</taxon>
        <taxon>Bacillati</taxon>
        <taxon>Actinomycetota</taxon>
        <taxon>Actinomycetes</taxon>
        <taxon>Streptosporangiales</taxon>
        <taxon>Thermomonosporaceae</taxon>
        <taxon>Actinomadura</taxon>
    </lineage>
</organism>
<feature type="domain" description="ChsH2 C-terminal OB-fold" evidence="1">
    <location>
        <begin position="56"/>
        <end position="122"/>
    </location>
</feature>
<dbReference type="InterPro" id="IPR022002">
    <property type="entry name" value="ChsH2_Znr"/>
</dbReference>
<dbReference type="SUPFAM" id="SSF50249">
    <property type="entry name" value="Nucleic acid-binding proteins"/>
    <property type="match status" value="1"/>
</dbReference>
<dbReference type="EMBL" id="JABVEC010000001">
    <property type="protein sequence ID" value="MBC6464104.1"/>
    <property type="molecule type" value="Genomic_DNA"/>
</dbReference>
<evidence type="ECO:0000259" key="2">
    <source>
        <dbReference type="Pfam" id="PF12172"/>
    </source>
</evidence>
<evidence type="ECO:0000313" key="4">
    <source>
        <dbReference type="Proteomes" id="UP000805614"/>
    </source>
</evidence>
<sequence length="145" mass="16276">MSAPPRPRPWPDRDSAPWWEAVRRHELLLQRCGHCGTPRFPPRAVCNRCRSRESGWVPAMGTGRVYSWIVNHHAFMPAMAAEVPFAVLMVRLDDADDLFMYGNLVAAGVADLVPGLPVEAVFADVLGDDGEGFTLVQWRPRRRTP</sequence>
<feature type="domain" description="ChsH2 rubredoxin-like zinc ribbon" evidence="2">
    <location>
        <begin position="19"/>
        <end position="53"/>
    </location>
</feature>
<keyword evidence="4" id="KW-1185">Reference proteome</keyword>
<dbReference type="Gene3D" id="6.10.30.10">
    <property type="match status" value="1"/>
</dbReference>
<dbReference type="RefSeq" id="WP_187241022.1">
    <property type="nucleotide sequence ID" value="NZ_BAAAOK010000011.1"/>
</dbReference>
<name>A0ABR7LGX7_9ACTN</name>
<dbReference type="InterPro" id="IPR012340">
    <property type="entry name" value="NA-bd_OB-fold"/>
</dbReference>
<protein>
    <submittedName>
        <fullName evidence="3">OB-fold domain-containing protein</fullName>
    </submittedName>
</protein>
<dbReference type="InterPro" id="IPR002878">
    <property type="entry name" value="ChsH2_C"/>
</dbReference>
<gene>
    <name evidence="3" type="ORF">HKK74_01115</name>
</gene>
<evidence type="ECO:0000313" key="3">
    <source>
        <dbReference type="EMBL" id="MBC6464104.1"/>
    </source>
</evidence>
<accession>A0ABR7LGX7</accession>
<dbReference type="Pfam" id="PF01796">
    <property type="entry name" value="OB_ChsH2_C"/>
    <property type="match status" value="1"/>
</dbReference>